<protein>
    <submittedName>
        <fullName evidence="1">Uncharacterized protein</fullName>
    </submittedName>
</protein>
<dbReference type="EMBL" id="JANBUN010004157">
    <property type="protein sequence ID" value="KAJ2787882.1"/>
    <property type="molecule type" value="Genomic_DNA"/>
</dbReference>
<proteinExistence type="predicted"/>
<gene>
    <name evidence="1" type="ORF">H4R21_007073</name>
</gene>
<reference evidence="1" key="1">
    <citation type="submission" date="2022-07" db="EMBL/GenBank/DDBJ databases">
        <title>Phylogenomic reconstructions and comparative analyses of Kickxellomycotina fungi.</title>
        <authorList>
            <person name="Reynolds N.K."/>
            <person name="Stajich J.E."/>
            <person name="Barry K."/>
            <person name="Grigoriev I.V."/>
            <person name="Crous P."/>
            <person name="Smith M.E."/>
        </authorList>
    </citation>
    <scope>NUCLEOTIDE SEQUENCE</scope>
    <source>
        <strain evidence="1">BCRC 34780</strain>
    </source>
</reference>
<organism evidence="1 2">
    <name type="scientific">Coemansia helicoidea</name>
    <dbReference type="NCBI Taxonomy" id="1286919"/>
    <lineage>
        <taxon>Eukaryota</taxon>
        <taxon>Fungi</taxon>
        <taxon>Fungi incertae sedis</taxon>
        <taxon>Zoopagomycota</taxon>
        <taxon>Kickxellomycotina</taxon>
        <taxon>Kickxellomycetes</taxon>
        <taxon>Kickxellales</taxon>
        <taxon>Kickxellaceae</taxon>
        <taxon>Coemansia</taxon>
    </lineage>
</organism>
<keyword evidence="2" id="KW-1185">Reference proteome</keyword>
<feature type="non-terminal residue" evidence="1">
    <location>
        <position position="1"/>
    </location>
</feature>
<evidence type="ECO:0000313" key="1">
    <source>
        <dbReference type="EMBL" id="KAJ2787882.1"/>
    </source>
</evidence>
<accession>A0ACC1KE51</accession>
<sequence>IRRATVLASPLASPAFGSKTVYPRVPPPGLGHLATPPLPALSEDSSEDLSLGMSSCGSLLIDDASMDFTPLTPVMSPQLSPIVEEARPQKTLHHSASLPTMLSKPAKDAGAAAPAAAPVPPTCEEPPVTAPAACWPYDGHKDDVACVLLDKRILMARPRLIRITPPTTA</sequence>
<evidence type="ECO:0000313" key="2">
    <source>
        <dbReference type="Proteomes" id="UP001140087"/>
    </source>
</evidence>
<name>A0ACC1KE51_9FUNG</name>
<dbReference type="Proteomes" id="UP001140087">
    <property type="component" value="Unassembled WGS sequence"/>
</dbReference>
<comment type="caution">
    <text evidence="1">The sequence shown here is derived from an EMBL/GenBank/DDBJ whole genome shotgun (WGS) entry which is preliminary data.</text>
</comment>